<reference evidence="6" key="2">
    <citation type="submission" date="2013-03" db="EMBL/GenBank/DDBJ databases">
        <authorList>
            <person name="Motta M.C.M."/>
            <person name="Martins A.C.A."/>
            <person name="Preta C.M.C.C."/>
            <person name="Silva R."/>
            <person name="de Souza S.S."/>
            <person name="Klein C.C."/>
            <person name="de Almeida L.G.P."/>
            <person name="Cunha O.L."/>
            <person name="Colabardini A.C."/>
            <person name="Lima B.A."/>
            <person name="Machado C.R."/>
            <person name="Soares C.M.A."/>
            <person name="de Menezes C.B.A."/>
            <person name="Bartolomeu D.C."/>
            <person name="Grisard E.C."/>
            <person name="Fantinatti-Garboggini F."/>
            <person name="Rodrigues-Luiz G.F."/>
            <person name="Wagner G."/>
            <person name="Goldman G.H."/>
            <person name="Fietto J.L.R."/>
            <person name="Ciapina L.P."/>
            <person name="Brocchi M."/>
            <person name="Elias M.C."/>
            <person name="Goldman M.H.S."/>
            <person name="Sagot M.-F."/>
            <person name="Pereira M."/>
            <person name="Stoco P.H."/>
            <person name="Teixeira S.M.R."/>
            <person name="de Mendonca-Neto R.P."/>
            <person name="Maciel T.E.F."/>
            <person name="Mendes T.A.O."/>
            <person name="Urmenyi T.P."/>
            <person name="Teixeira M.M.G."/>
            <person name="de Camargo E.F.P."/>
            <person name="de Sousa W."/>
            <person name="Schenkman S."/>
            <person name="de Vasconcelos A.T.R."/>
        </authorList>
    </citation>
    <scope>NUCLEOTIDE SEQUENCE</scope>
</reference>
<keyword evidence="2" id="KW-0479">Metal-binding</keyword>
<feature type="domain" description="Fumarylacetoacetase-like C-terminal" evidence="4">
    <location>
        <begin position="130"/>
        <end position="364"/>
    </location>
</feature>
<sequence length="364" mass="40830">MFYSSHPVSSYPLKYPLHFTHYRTLFSLFSFHFLFSGGTSLYTLGSLWKQNKEKKGIENFVFFPPFQCKGCVFLTLFPSSFCFTFSFFLSSLLLRLTTASKAMTSLAFAPVRQTVVPIVGKNLHFPVRRIYCVGQNYESHAKEMGGKTNRTNPFFFCKPTDSLVTERDNFVSPSSTMSIRYPPITESYHHEVELVVALGPHRLNTALQEFSNLAHEEAKQVIYAYGIGLDMTCRDVQLKAKQHGHPWDLAKGPDDGVVCSPLLLAEELREAAPEVFIDGLRDERTLAQQGRIYLKVNDHIRQDGNLNCMVTPIHEIVSFLSKQVTLKPGDLIYTGTPSGVGPVRKGDVMEAGIQGLGKITVTVV</sequence>
<dbReference type="InterPro" id="IPR036663">
    <property type="entry name" value="Fumarylacetoacetase_C_sf"/>
</dbReference>
<protein>
    <submittedName>
        <fullName evidence="6">Fumarylpyruvate hydrolase</fullName>
    </submittedName>
</protein>
<evidence type="ECO:0000256" key="2">
    <source>
        <dbReference type="ARBA" id="ARBA00022723"/>
    </source>
</evidence>
<dbReference type="SUPFAM" id="SSF56529">
    <property type="entry name" value="FAH"/>
    <property type="match status" value="1"/>
</dbReference>
<evidence type="ECO:0000256" key="1">
    <source>
        <dbReference type="ARBA" id="ARBA00010211"/>
    </source>
</evidence>
<evidence type="ECO:0000313" key="7">
    <source>
        <dbReference type="Proteomes" id="UP000015354"/>
    </source>
</evidence>
<dbReference type="EMBL" id="ATMH01004036">
    <property type="protein sequence ID" value="EPY30498.1"/>
    <property type="molecule type" value="Genomic_DNA"/>
</dbReference>
<dbReference type="OrthoDB" id="411064at2759"/>
<comment type="caution">
    <text evidence="6">The sequence shown here is derived from an EMBL/GenBank/DDBJ whole genome shotgun (WGS) entry which is preliminary data.</text>
</comment>
<keyword evidence="7" id="KW-1185">Reference proteome</keyword>
<dbReference type="GO" id="GO:0018773">
    <property type="term" value="F:acetylpyruvate hydrolase activity"/>
    <property type="evidence" value="ECO:0007669"/>
    <property type="project" value="TreeGrafter"/>
</dbReference>
<dbReference type="Pfam" id="PF01557">
    <property type="entry name" value="FAA_hydrolase"/>
    <property type="match status" value="1"/>
</dbReference>
<proteinExistence type="inferred from homology"/>
<dbReference type="AlphaFoldDB" id="S9UNJ7"/>
<keyword evidence="6" id="KW-0670">Pyruvate</keyword>
<dbReference type="PANTHER" id="PTHR11820">
    <property type="entry name" value="ACYLPYRUVASE"/>
    <property type="match status" value="1"/>
</dbReference>
<evidence type="ECO:0000313" key="6">
    <source>
        <dbReference type="EMBL" id="EPY30498.1"/>
    </source>
</evidence>
<dbReference type="InterPro" id="IPR011234">
    <property type="entry name" value="Fumarylacetoacetase-like_C"/>
</dbReference>
<comment type="similarity">
    <text evidence="1">Belongs to the FAH family.</text>
</comment>
<keyword evidence="6" id="KW-0378">Hydrolase</keyword>
<dbReference type="GO" id="GO:0046872">
    <property type="term" value="F:metal ion binding"/>
    <property type="evidence" value="ECO:0007669"/>
    <property type="project" value="UniProtKB-KW"/>
</dbReference>
<keyword evidence="3" id="KW-1133">Transmembrane helix</keyword>
<dbReference type="Proteomes" id="UP000015354">
    <property type="component" value="Unassembled WGS sequence"/>
</dbReference>
<feature type="transmembrane region" description="Helical" evidence="3">
    <location>
        <begin position="20"/>
        <end position="45"/>
    </location>
</feature>
<name>S9UNJ7_9TRYP</name>
<evidence type="ECO:0000259" key="4">
    <source>
        <dbReference type="Pfam" id="PF01557"/>
    </source>
</evidence>
<evidence type="ECO:0000256" key="3">
    <source>
        <dbReference type="SAM" id="Phobius"/>
    </source>
</evidence>
<organism evidence="6 7">
    <name type="scientific">Strigomonas culicis</name>
    <dbReference type="NCBI Taxonomy" id="28005"/>
    <lineage>
        <taxon>Eukaryota</taxon>
        <taxon>Discoba</taxon>
        <taxon>Euglenozoa</taxon>
        <taxon>Kinetoplastea</taxon>
        <taxon>Metakinetoplastina</taxon>
        <taxon>Trypanosomatida</taxon>
        <taxon>Trypanosomatidae</taxon>
        <taxon>Strigomonadinae</taxon>
        <taxon>Strigomonas</taxon>
    </lineage>
</organism>
<dbReference type="EMBL" id="ATMH01006410">
    <property type="protein sequence ID" value="EPY25921.1"/>
    <property type="molecule type" value="Genomic_DNA"/>
</dbReference>
<accession>S9UNJ7</accession>
<keyword evidence="3" id="KW-0812">Transmembrane</keyword>
<gene>
    <name evidence="6" type="ORF">STCU_04036</name>
    <name evidence="5" type="ORF">STCU_06410</name>
</gene>
<evidence type="ECO:0000313" key="5">
    <source>
        <dbReference type="EMBL" id="EPY25921.1"/>
    </source>
</evidence>
<keyword evidence="3" id="KW-0472">Membrane</keyword>
<reference evidence="6 7" key="1">
    <citation type="journal article" date="2013" name="PLoS ONE">
        <title>Predicting the Proteins of Angomonas deanei, Strigomonas culicis and Their Respective Endosymbionts Reveals New Aspects of the Trypanosomatidae Family.</title>
        <authorList>
            <person name="Motta M.C."/>
            <person name="Martins A.C."/>
            <person name="de Souza S.S."/>
            <person name="Catta-Preta C.M."/>
            <person name="Silva R."/>
            <person name="Klein C.C."/>
            <person name="de Almeida L.G."/>
            <person name="de Lima Cunha O."/>
            <person name="Ciapina L.P."/>
            <person name="Brocchi M."/>
            <person name="Colabardini A.C."/>
            <person name="de Araujo Lima B."/>
            <person name="Machado C.R."/>
            <person name="de Almeida Soares C.M."/>
            <person name="Probst C.M."/>
            <person name="de Menezes C.B."/>
            <person name="Thompson C.E."/>
            <person name="Bartholomeu D.C."/>
            <person name="Gradia D.F."/>
            <person name="Pavoni D.P."/>
            <person name="Grisard E.C."/>
            <person name="Fantinatti-Garboggini F."/>
            <person name="Marchini F.K."/>
            <person name="Rodrigues-Luiz G.F."/>
            <person name="Wagner G."/>
            <person name="Goldman G.H."/>
            <person name="Fietto J.L."/>
            <person name="Elias M.C."/>
            <person name="Goldman M.H."/>
            <person name="Sagot M.F."/>
            <person name="Pereira M."/>
            <person name="Stoco P.H."/>
            <person name="de Mendonca-Neto R.P."/>
            <person name="Teixeira S.M."/>
            <person name="Maciel T.E."/>
            <person name="de Oliveira Mendes T.A."/>
            <person name="Urmenyi T.P."/>
            <person name="de Souza W."/>
            <person name="Schenkman S."/>
            <person name="de Vasconcelos A.T."/>
        </authorList>
    </citation>
    <scope>NUCLEOTIDE SEQUENCE [LARGE SCALE GENOMIC DNA]</scope>
</reference>
<dbReference type="Gene3D" id="3.90.850.10">
    <property type="entry name" value="Fumarylacetoacetase-like, C-terminal domain"/>
    <property type="match status" value="1"/>
</dbReference>
<feature type="transmembrane region" description="Helical" evidence="3">
    <location>
        <begin position="71"/>
        <end position="94"/>
    </location>
</feature>
<dbReference type="PANTHER" id="PTHR11820:SF7">
    <property type="entry name" value="ACYLPYRUVASE FAHD1, MITOCHONDRIAL"/>
    <property type="match status" value="1"/>
</dbReference>